<accession>A0AAW1R678</accession>
<keyword evidence="2" id="KW-1185">Reference proteome</keyword>
<dbReference type="InterPro" id="IPR038925">
    <property type="entry name" value="At3g17800-like"/>
</dbReference>
<protein>
    <submittedName>
        <fullName evidence="1">Uncharacterized protein</fullName>
    </submittedName>
</protein>
<proteinExistence type="predicted"/>
<evidence type="ECO:0000313" key="1">
    <source>
        <dbReference type="EMBL" id="KAK9829168.1"/>
    </source>
</evidence>
<evidence type="ECO:0000313" key="2">
    <source>
        <dbReference type="Proteomes" id="UP001489004"/>
    </source>
</evidence>
<dbReference type="PANTHER" id="PTHR31808:SF4">
    <property type="entry name" value="LIGASE, PUTATIVE (DUF760)-RELATED"/>
    <property type="match status" value="1"/>
</dbReference>
<dbReference type="EMBL" id="JALJOR010000001">
    <property type="protein sequence ID" value="KAK9829168.1"/>
    <property type="molecule type" value="Genomic_DNA"/>
</dbReference>
<dbReference type="AlphaFoldDB" id="A0AAW1R678"/>
<dbReference type="PANTHER" id="PTHR31808">
    <property type="entry name" value="EXPRESSED PROTEIN"/>
    <property type="match status" value="1"/>
</dbReference>
<comment type="caution">
    <text evidence="1">The sequence shown here is derived from an EMBL/GenBank/DDBJ whole genome shotgun (WGS) entry which is preliminary data.</text>
</comment>
<reference evidence="1 2" key="1">
    <citation type="journal article" date="2024" name="Nat. Commun.">
        <title>Phylogenomics reveals the evolutionary origins of lichenization in chlorophyte algae.</title>
        <authorList>
            <person name="Puginier C."/>
            <person name="Libourel C."/>
            <person name="Otte J."/>
            <person name="Skaloud P."/>
            <person name="Haon M."/>
            <person name="Grisel S."/>
            <person name="Petersen M."/>
            <person name="Berrin J.G."/>
            <person name="Delaux P.M."/>
            <person name="Dal Grande F."/>
            <person name="Keller J."/>
        </authorList>
    </citation>
    <scope>NUCLEOTIDE SEQUENCE [LARGE SCALE GENOMIC DNA]</scope>
    <source>
        <strain evidence="1 2">SAG 2043</strain>
    </source>
</reference>
<dbReference type="Proteomes" id="UP001489004">
    <property type="component" value="Unassembled WGS sequence"/>
</dbReference>
<sequence length="422" mass="45523">MRPIRTPFTLHQQGAPAVRTGFVAPLQCCLCLRAYRRATPHFFHRLASLRHLRTAPSWGCRVGQPPAAVLQLAVPITTPTGTQLAYLLEHGLAHLFDAAADQQIQLLTTQQEDGGVPGMPHSNEALTMEQMVQRQIQAVRQAEQRRIAEEVVYLWCAHKLLQGNMQLAPSLQALGQQQQVPLVNLAAMHSILHPAVVDATCGLVGSAFGDLSADMPGSLITRVDRTQAAQLYAGNAEYGYFVRGMAARCTAAGVPLGQDSAKLVEMAGSLSQDELRASMMVATQEAWHAVVRHVGHLFQLPPRPESAPADPDSLPFPQLSRTVSSAQVAPAAYMSEHYSPPGAAQAASAKVASKQARGWEVHPDELPENLLPEPDLVAFQLDALKQVLLEAAVLGCIVWEAEHSVKQAGYSLTMRTVAPAAL</sequence>
<name>A0AAW1R678_9CHLO</name>
<organism evidence="1 2">
    <name type="scientific">[Myrmecia] bisecta</name>
    <dbReference type="NCBI Taxonomy" id="41462"/>
    <lineage>
        <taxon>Eukaryota</taxon>
        <taxon>Viridiplantae</taxon>
        <taxon>Chlorophyta</taxon>
        <taxon>core chlorophytes</taxon>
        <taxon>Trebouxiophyceae</taxon>
        <taxon>Trebouxiales</taxon>
        <taxon>Trebouxiaceae</taxon>
        <taxon>Myrmecia</taxon>
    </lineage>
</organism>
<gene>
    <name evidence="1" type="ORF">WJX72_004282</name>
</gene>